<dbReference type="GO" id="GO:0006355">
    <property type="term" value="P:regulation of DNA-templated transcription"/>
    <property type="evidence" value="ECO:0007669"/>
    <property type="project" value="InterPro"/>
</dbReference>
<name>A0A8X6GDS4_TRICU</name>
<keyword evidence="3" id="KW-1185">Reference proteome</keyword>
<protein>
    <submittedName>
        <fullName evidence="2">KRAB-related domain-containing protein</fullName>
    </submittedName>
</protein>
<dbReference type="OrthoDB" id="6435519at2759"/>
<comment type="caution">
    <text evidence="2">The sequence shown here is derived from an EMBL/GenBank/DDBJ whole genome shotgun (WGS) entry which is preliminary data.</text>
</comment>
<evidence type="ECO:0000313" key="3">
    <source>
        <dbReference type="Proteomes" id="UP000887116"/>
    </source>
</evidence>
<evidence type="ECO:0000259" key="1">
    <source>
        <dbReference type="PROSITE" id="PS50806"/>
    </source>
</evidence>
<sequence>MDDSDEVDSSVKQFFDIDAWGRMGDFEKRCYTNKKRNYEFFLKIGLNPQKPEFMKSLKKSSYSCNRQDWNDSKLGERQNSSETHLKTDDDIQLAVSKTNHCAFGSCQAGREFFQNLMLRTEKHMKNLEVLHELLETFLRDNEDQNNK</sequence>
<proteinExistence type="predicted"/>
<gene>
    <name evidence="2" type="primary">NCL1_46725</name>
    <name evidence="2" type="ORF">TNCT_161591</name>
</gene>
<dbReference type="AlphaFoldDB" id="A0A8X6GDS4"/>
<accession>A0A8X6GDS4</accession>
<dbReference type="EMBL" id="BMAO01000178">
    <property type="protein sequence ID" value="GFQ64959.1"/>
    <property type="molecule type" value="Genomic_DNA"/>
</dbReference>
<feature type="domain" description="KRAB-related" evidence="1">
    <location>
        <begin position="3"/>
        <end position="66"/>
    </location>
</feature>
<dbReference type="InterPro" id="IPR003655">
    <property type="entry name" value="aKRAB"/>
</dbReference>
<reference evidence="2" key="1">
    <citation type="submission" date="2020-07" db="EMBL/GenBank/DDBJ databases">
        <title>Multicomponent nature underlies the extraordinary mechanical properties of spider dragline silk.</title>
        <authorList>
            <person name="Kono N."/>
            <person name="Nakamura H."/>
            <person name="Mori M."/>
            <person name="Yoshida Y."/>
            <person name="Ohtoshi R."/>
            <person name="Malay A.D."/>
            <person name="Moran D.A.P."/>
            <person name="Tomita M."/>
            <person name="Numata K."/>
            <person name="Arakawa K."/>
        </authorList>
    </citation>
    <scope>NUCLEOTIDE SEQUENCE</scope>
</reference>
<evidence type="ECO:0000313" key="2">
    <source>
        <dbReference type="EMBL" id="GFQ64959.1"/>
    </source>
</evidence>
<dbReference type="PROSITE" id="PS50806">
    <property type="entry name" value="KRAB_RELATED"/>
    <property type="match status" value="1"/>
</dbReference>
<dbReference type="Proteomes" id="UP000887116">
    <property type="component" value="Unassembled WGS sequence"/>
</dbReference>
<organism evidence="2 3">
    <name type="scientific">Trichonephila clavata</name>
    <name type="common">Joro spider</name>
    <name type="synonym">Nephila clavata</name>
    <dbReference type="NCBI Taxonomy" id="2740835"/>
    <lineage>
        <taxon>Eukaryota</taxon>
        <taxon>Metazoa</taxon>
        <taxon>Ecdysozoa</taxon>
        <taxon>Arthropoda</taxon>
        <taxon>Chelicerata</taxon>
        <taxon>Arachnida</taxon>
        <taxon>Araneae</taxon>
        <taxon>Araneomorphae</taxon>
        <taxon>Entelegynae</taxon>
        <taxon>Araneoidea</taxon>
        <taxon>Nephilidae</taxon>
        <taxon>Trichonephila</taxon>
    </lineage>
</organism>